<sequence length="403" mass="45671">MSDGLESRDIASEILSWIDLELISCTNLQTLWAGYGHICAIRARPLAKNGEDGNEQSLILKIVSPPPGRLDESHLRKVFSYEVEQYFYQEVAPSLGDLPLAKCLVSTSTENQSRNLGKLNGLTATLLTDLRLKYPIAGEKRAVLTSTQVYSAIRWLAEFHSSCWKQPKFDLQSLILPPLQEGKRREAQQDSTRRGLWLNGGYTYLATRREEYNALAQDHDSEWSRAFCRPIEATSSTVAELAAEFLTPTGRDVETYIHGDVKSENLFATSTGDQVAFFDFQYAGLGLGVCDLAKLLTCSVPVDMLVASRDIPSELSMGEGERRLLKAYRDELLRGRKTSHAPAYDWDDFKRHWETALVDWCRFQASWGFWGNTDWLQARVRSILRQGEWLKWITNRQDNMASG</sequence>
<dbReference type="Gene3D" id="3.90.1200.10">
    <property type="match status" value="1"/>
</dbReference>
<keyword evidence="2" id="KW-1185">Reference proteome</keyword>
<dbReference type="Proteomes" id="UP000078397">
    <property type="component" value="Unassembled WGS sequence"/>
</dbReference>
<reference evidence="1 2" key="1">
    <citation type="journal article" date="2016" name="PLoS Pathog.">
        <title>Biosynthesis of antibiotic leucinostatins in bio-control fungus Purpureocillium lilacinum and their inhibition on phytophthora revealed by genome mining.</title>
        <authorList>
            <person name="Wang G."/>
            <person name="Liu Z."/>
            <person name="Lin R."/>
            <person name="Li E."/>
            <person name="Mao Z."/>
            <person name="Ling J."/>
            <person name="Yang Y."/>
            <person name="Yin W.B."/>
            <person name="Xie B."/>
        </authorList>
    </citation>
    <scope>NUCLEOTIDE SEQUENCE [LARGE SCALE GENOMIC DNA]</scope>
    <source>
        <strain evidence="1">170</strain>
    </source>
</reference>
<dbReference type="PANTHER" id="PTHR23020">
    <property type="entry name" value="UNCHARACTERIZED NUCLEAR HORMONE RECEPTOR-RELATED"/>
    <property type="match status" value="1"/>
</dbReference>
<evidence type="ECO:0000313" key="2">
    <source>
        <dbReference type="Proteomes" id="UP000078397"/>
    </source>
</evidence>
<dbReference type="KEGG" id="pchm:VFPPC_10424"/>
<comment type="caution">
    <text evidence="1">The sequence shown here is derived from an EMBL/GenBank/DDBJ whole genome shotgun (WGS) entry which is preliminary data.</text>
</comment>
<dbReference type="RefSeq" id="XP_018137387.1">
    <property type="nucleotide sequence ID" value="XM_018288796.1"/>
</dbReference>
<accession>A0A179F2L1</accession>
<name>A0A179F2L1_METCM</name>
<dbReference type="InterPro" id="IPR011009">
    <property type="entry name" value="Kinase-like_dom_sf"/>
</dbReference>
<gene>
    <name evidence="1" type="ORF">VFPPC_10424</name>
</gene>
<dbReference type="EMBL" id="LSBJ02000011">
    <property type="protein sequence ID" value="OAQ59363.1"/>
    <property type="molecule type" value="Genomic_DNA"/>
</dbReference>
<dbReference type="Pfam" id="PF02958">
    <property type="entry name" value="EcKL"/>
    <property type="match status" value="1"/>
</dbReference>
<dbReference type="AlphaFoldDB" id="A0A179F2L1"/>
<evidence type="ECO:0000313" key="1">
    <source>
        <dbReference type="EMBL" id="OAQ59363.1"/>
    </source>
</evidence>
<dbReference type="OrthoDB" id="411145at2759"/>
<dbReference type="GO" id="GO:0016740">
    <property type="term" value="F:transferase activity"/>
    <property type="evidence" value="ECO:0007669"/>
    <property type="project" value="UniProtKB-KW"/>
</dbReference>
<proteinExistence type="predicted"/>
<organism evidence="1 2">
    <name type="scientific">Pochonia chlamydosporia 170</name>
    <dbReference type="NCBI Taxonomy" id="1380566"/>
    <lineage>
        <taxon>Eukaryota</taxon>
        <taxon>Fungi</taxon>
        <taxon>Dikarya</taxon>
        <taxon>Ascomycota</taxon>
        <taxon>Pezizomycotina</taxon>
        <taxon>Sordariomycetes</taxon>
        <taxon>Hypocreomycetidae</taxon>
        <taxon>Hypocreales</taxon>
        <taxon>Clavicipitaceae</taxon>
        <taxon>Pochonia</taxon>
    </lineage>
</organism>
<dbReference type="SUPFAM" id="SSF56112">
    <property type="entry name" value="Protein kinase-like (PK-like)"/>
    <property type="match status" value="1"/>
</dbReference>
<protein>
    <submittedName>
        <fullName evidence="1">Phosphotransferase</fullName>
    </submittedName>
</protein>
<dbReference type="InterPro" id="IPR004119">
    <property type="entry name" value="EcKL"/>
</dbReference>
<dbReference type="InterPro" id="IPR052961">
    <property type="entry name" value="Oxido-Kinase-like_Enzymes"/>
</dbReference>
<dbReference type="GeneID" id="28852790"/>
<dbReference type="PANTHER" id="PTHR23020:SF41">
    <property type="entry name" value="AMINOGLYCOSIDE PHOSPHOTRANSFERASE DOMAIN-CONTAINING PROTEIN"/>
    <property type="match status" value="1"/>
</dbReference>